<feature type="compositionally biased region" description="Basic residues" evidence="1">
    <location>
        <begin position="163"/>
        <end position="177"/>
    </location>
</feature>
<protein>
    <submittedName>
        <fullName evidence="2">Uncharacterized protein</fullName>
    </submittedName>
</protein>
<feature type="compositionally biased region" description="Polar residues" evidence="1">
    <location>
        <begin position="301"/>
        <end position="311"/>
    </location>
</feature>
<accession>A0A7G2CC41</accession>
<dbReference type="Proteomes" id="UP000515908">
    <property type="component" value="Chromosome 08"/>
</dbReference>
<evidence type="ECO:0000256" key="1">
    <source>
        <dbReference type="SAM" id="MobiDB-lite"/>
    </source>
</evidence>
<dbReference type="VEuPathDB" id="TriTrypDB:ADEAN_000485600"/>
<sequence length="311" mass="34573">MPKKNNQEVEKAVKKGNEMLGEYAELDRRIKAASETAAIDAITESEKKLRAKLLQVKQTLDGVKGDSASDVRTRIVEAIQAWDLENAEDLVGDMDEGIDGANDDTFGDDTVGVGSLNDLASMTSKKTGEWGNAKPAPASKPVNEWEQRKQKQQQQQQLEQQKRSRRSRRPPHHHRSRSSLLPKLLRPSSSNRQPRPRTPPPPLTVLPPPRPAPRVISVPSSSSSICQSPTCPIPSTWSCRRRTSRRMRLTLSPTSPRRCTPSWPPRRFTTSSTWRRCASSSTTTKSRTSSTLPLRRSVRTPTATTPRSSAG</sequence>
<reference evidence="2 3" key="1">
    <citation type="submission" date="2020-08" db="EMBL/GenBank/DDBJ databases">
        <authorList>
            <person name="Newling K."/>
            <person name="Davey J."/>
            <person name="Forrester S."/>
        </authorList>
    </citation>
    <scope>NUCLEOTIDE SEQUENCE [LARGE SCALE GENOMIC DNA]</scope>
    <source>
        <strain evidence="3">Crithidia deanei Carvalho (ATCC PRA-265)</strain>
    </source>
</reference>
<feature type="region of interest" description="Disordered" evidence="1">
    <location>
        <begin position="252"/>
        <end position="311"/>
    </location>
</feature>
<evidence type="ECO:0000313" key="3">
    <source>
        <dbReference type="Proteomes" id="UP000515908"/>
    </source>
</evidence>
<feature type="region of interest" description="Disordered" evidence="1">
    <location>
        <begin position="123"/>
        <end position="227"/>
    </location>
</feature>
<feature type="compositionally biased region" description="Low complexity" evidence="1">
    <location>
        <begin position="213"/>
        <end position="227"/>
    </location>
</feature>
<dbReference type="AlphaFoldDB" id="A0A7G2CC41"/>
<evidence type="ECO:0000313" key="2">
    <source>
        <dbReference type="EMBL" id="CAD2217378.1"/>
    </source>
</evidence>
<organism evidence="2 3">
    <name type="scientific">Angomonas deanei</name>
    <dbReference type="NCBI Taxonomy" id="59799"/>
    <lineage>
        <taxon>Eukaryota</taxon>
        <taxon>Discoba</taxon>
        <taxon>Euglenozoa</taxon>
        <taxon>Kinetoplastea</taxon>
        <taxon>Metakinetoplastina</taxon>
        <taxon>Trypanosomatida</taxon>
        <taxon>Trypanosomatidae</taxon>
        <taxon>Strigomonadinae</taxon>
        <taxon>Angomonas</taxon>
    </lineage>
</organism>
<gene>
    <name evidence="2" type="ORF">ADEAN_000485600</name>
</gene>
<feature type="compositionally biased region" description="Low complexity" evidence="1">
    <location>
        <begin position="178"/>
        <end position="193"/>
    </location>
</feature>
<name>A0A7G2CC41_9TRYP</name>
<feature type="compositionally biased region" description="Pro residues" evidence="1">
    <location>
        <begin position="196"/>
        <end position="212"/>
    </location>
</feature>
<feature type="compositionally biased region" description="Low complexity" evidence="1">
    <location>
        <begin position="275"/>
        <end position="295"/>
    </location>
</feature>
<keyword evidence="3" id="KW-1185">Reference proteome</keyword>
<proteinExistence type="predicted"/>
<dbReference type="EMBL" id="LR877152">
    <property type="protein sequence ID" value="CAD2217378.1"/>
    <property type="molecule type" value="Genomic_DNA"/>
</dbReference>